<dbReference type="InterPro" id="IPR051083">
    <property type="entry name" value="GrpII_Intron_Splice-Mob/Def"/>
</dbReference>
<feature type="domain" description="Reverse transcriptase" evidence="1">
    <location>
        <begin position="1"/>
        <end position="267"/>
    </location>
</feature>
<dbReference type="RefSeq" id="YP_010112091.1">
    <property type="nucleotide sequence ID" value="NC_055888.1"/>
</dbReference>
<reference evidence="2 3" key="1">
    <citation type="submission" date="2020-07" db="EMBL/GenBank/DDBJ databases">
        <title>Taxonomic proposal: Crassvirales, a new order of highly abundant and diverse bacterial viruses.</title>
        <authorList>
            <person name="Shkoporov A.N."/>
            <person name="Stockdale S.R."/>
            <person name="Guerin E."/>
            <person name="Ross R.P."/>
            <person name="Hill C."/>
        </authorList>
    </citation>
    <scope>NUCLEOTIDE SEQUENCE [LARGE SCALE GENOMIC DNA]</scope>
</reference>
<dbReference type="Proteomes" id="UP000594150">
    <property type="component" value="Segment"/>
</dbReference>
<dbReference type="GO" id="GO:0003964">
    <property type="term" value="F:RNA-directed DNA polymerase activity"/>
    <property type="evidence" value="ECO:0007669"/>
    <property type="project" value="UniProtKB-KW"/>
</dbReference>
<dbReference type="InterPro" id="IPR000477">
    <property type="entry name" value="RT_dom"/>
</dbReference>
<protein>
    <submittedName>
        <fullName evidence="2">Reverse transcriptase</fullName>
    </submittedName>
</protein>
<organism evidence="2 3">
    <name type="scientific">uncultured phage cr52_1</name>
    <dbReference type="NCBI Taxonomy" id="2772079"/>
    <lineage>
        <taxon>Viruses</taxon>
        <taxon>Duplodnaviria</taxon>
        <taxon>Heunggongvirae</taxon>
        <taxon>Uroviricota</taxon>
        <taxon>Caudoviricetes</taxon>
        <taxon>Crassvirales</taxon>
        <taxon>Suoliviridae</taxon>
        <taxon>Loutivirinae</taxon>
        <taxon>Buchavirus</taxon>
        <taxon>Buchavirus copri</taxon>
    </lineage>
</organism>
<dbReference type="EMBL" id="MT774395">
    <property type="protein sequence ID" value="QOR56639.1"/>
    <property type="molecule type" value="Genomic_DNA"/>
</dbReference>
<dbReference type="KEGG" id="vg:65130552"/>
<sequence length="341" mass="40972">MKRYNNLFDKIVSLDNLHLADKKARRHKQHRPEVIEFDKNKEQLLLDLQDKLIKGTYKTSEYFIYKIYEPKEREIFKLPYYPDRIVHHAIMNIMEPIWVSCFVKGTYSCIKNRGIHKALKDVKFALKDIANTLYCLKLDIGKFYPSIDHDILKLIVRRKIKDKKLLALLDEIIDSADGVPIGNYLSQFFANLYLTYLDHWIKEEKHVKYYFRYADDIVILGKDKEELRQLFKLMKEYIETNLNIRFKDNWLIFKVDSRGIDFVGYKIFHTHVLLRKSIKKNFCKKISKLNKKDNLSLNEYKLKICSYIGWIKYCNGKNLLSKMTKYKELLEYINTNKHNRT</sequence>
<dbReference type="SUPFAM" id="SSF56672">
    <property type="entry name" value="DNA/RNA polymerases"/>
    <property type="match status" value="1"/>
</dbReference>
<accession>A0A7M1RSJ2</accession>
<dbReference type="GeneID" id="65130552"/>
<dbReference type="PROSITE" id="PS50878">
    <property type="entry name" value="RT_POL"/>
    <property type="match status" value="1"/>
</dbReference>
<dbReference type="PANTHER" id="PTHR34047:SF8">
    <property type="entry name" value="PROTEIN YKFC"/>
    <property type="match status" value="1"/>
</dbReference>
<dbReference type="InterPro" id="IPR043502">
    <property type="entry name" value="DNA/RNA_pol_sf"/>
</dbReference>
<proteinExistence type="predicted"/>
<keyword evidence="3" id="KW-1185">Reference proteome</keyword>
<evidence type="ECO:0000313" key="3">
    <source>
        <dbReference type="Proteomes" id="UP000594150"/>
    </source>
</evidence>
<dbReference type="CDD" id="cd01651">
    <property type="entry name" value="RT_G2_intron"/>
    <property type="match status" value="1"/>
</dbReference>
<dbReference type="Pfam" id="PF00078">
    <property type="entry name" value="RVT_1"/>
    <property type="match status" value="1"/>
</dbReference>
<evidence type="ECO:0000259" key="1">
    <source>
        <dbReference type="PROSITE" id="PS50878"/>
    </source>
</evidence>
<name>A0A7M1RSJ2_9CAUD</name>
<keyword evidence="2" id="KW-0695">RNA-directed DNA polymerase</keyword>
<keyword evidence="2" id="KW-0548">Nucleotidyltransferase</keyword>
<dbReference type="PANTHER" id="PTHR34047">
    <property type="entry name" value="NUCLEAR INTRON MATURASE 1, MITOCHONDRIAL-RELATED"/>
    <property type="match status" value="1"/>
</dbReference>
<keyword evidence="2" id="KW-0808">Transferase</keyword>
<evidence type="ECO:0000313" key="2">
    <source>
        <dbReference type="EMBL" id="QOR56639.1"/>
    </source>
</evidence>